<sequence length="189" mass="21393">MPVGTGRFIPAYAALRLKATGMDISPDMTAIAARKAEKLGLDMPLLIGDIRHIDAKADSFDIGVCICFLNWVDTAGAREALKELVRVTGGHLIVGIRHYTPLEELSFLKLQELGQFFLQIAVRIYKAFTQTGLRVHEKSAIHRIFREKNLRTVEQVRVVPRKYGTDYYIYMLEKPRRGAYPGEEAEPME</sequence>
<evidence type="ECO:0000313" key="3">
    <source>
        <dbReference type="Proteomes" id="UP001279642"/>
    </source>
</evidence>
<dbReference type="Proteomes" id="UP001279642">
    <property type="component" value="Unassembled WGS sequence"/>
</dbReference>
<protein>
    <submittedName>
        <fullName evidence="2">Class I SAM-dependent methyltransferase</fullName>
        <ecNumber evidence="2">2.1.-.-</ecNumber>
    </submittedName>
</protein>
<accession>A0ABU5EIJ0</accession>
<proteinExistence type="predicted"/>
<evidence type="ECO:0000313" key="2">
    <source>
        <dbReference type="EMBL" id="MDY0885639.1"/>
    </source>
</evidence>
<dbReference type="SUPFAM" id="SSF53335">
    <property type="entry name" value="S-adenosyl-L-methionine-dependent methyltransferases"/>
    <property type="match status" value="1"/>
</dbReference>
<dbReference type="RefSeq" id="WP_320510781.1">
    <property type="nucleotide sequence ID" value="NZ_JAXCLW010000012.1"/>
</dbReference>
<evidence type="ECO:0000259" key="1">
    <source>
        <dbReference type="Pfam" id="PF13649"/>
    </source>
</evidence>
<dbReference type="Pfam" id="PF13649">
    <property type="entry name" value="Methyltransf_25"/>
    <property type="match status" value="1"/>
</dbReference>
<dbReference type="InterPro" id="IPR041698">
    <property type="entry name" value="Methyltransf_25"/>
</dbReference>
<organism evidence="2 3">
    <name type="scientific">Dongia soli</name>
    <dbReference type="NCBI Taxonomy" id="600628"/>
    <lineage>
        <taxon>Bacteria</taxon>
        <taxon>Pseudomonadati</taxon>
        <taxon>Pseudomonadota</taxon>
        <taxon>Alphaproteobacteria</taxon>
        <taxon>Rhodospirillales</taxon>
        <taxon>Dongiaceae</taxon>
        <taxon>Dongia</taxon>
    </lineage>
</organism>
<keyword evidence="3" id="KW-1185">Reference proteome</keyword>
<dbReference type="GO" id="GO:0032259">
    <property type="term" value="P:methylation"/>
    <property type="evidence" value="ECO:0007669"/>
    <property type="project" value="UniProtKB-KW"/>
</dbReference>
<dbReference type="InterPro" id="IPR029063">
    <property type="entry name" value="SAM-dependent_MTases_sf"/>
</dbReference>
<dbReference type="Gene3D" id="3.40.50.150">
    <property type="entry name" value="Vaccinia Virus protein VP39"/>
    <property type="match status" value="1"/>
</dbReference>
<keyword evidence="2" id="KW-0808">Transferase</keyword>
<feature type="domain" description="Methyltransferase" evidence="1">
    <location>
        <begin position="3"/>
        <end position="87"/>
    </location>
</feature>
<dbReference type="EC" id="2.1.-.-" evidence="2"/>
<reference evidence="2 3" key="1">
    <citation type="journal article" date="2016" name="Antonie Van Leeuwenhoek">
        <title>Dongia soli sp. nov., isolated from soil from Dokdo, Korea.</title>
        <authorList>
            <person name="Kim D.U."/>
            <person name="Lee H."/>
            <person name="Kim H."/>
            <person name="Kim S.G."/>
            <person name="Ka J.O."/>
        </authorList>
    </citation>
    <scope>NUCLEOTIDE SEQUENCE [LARGE SCALE GENOMIC DNA]</scope>
    <source>
        <strain evidence="2 3">D78</strain>
    </source>
</reference>
<keyword evidence="2" id="KW-0489">Methyltransferase</keyword>
<gene>
    <name evidence="2" type="ORF">SMD27_22570</name>
</gene>
<name>A0ABU5EIJ0_9PROT</name>
<comment type="caution">
    <text evidence="2">The sequence shown here is derived from an EMBL/GenBank/DDBJ whole genome shotgun (WGS) entry which is preliminary data.</text>
</comment>
<dbReference type="GO" id="GO:0008168">
    <property type="term" value="F:methyltransferase activity"/>
    <property type="evidence" value="ECO:0007669"/>
    <property type="project" value="UniProtKB-KW"/>
</dbReference>
<dbReference type="CDD" id="cd02440">
    <property type="entry name" value="AdoMet_MTases"/>
    <property type="match status" value="1"/>
</dbReference>
<dbReference type="EMBL" id="JAXCLW010000012">
    <property type="protein sequence ID" value="MDY0885639.1"/>
    <property type="molecule type" value="Genomic_DNA"/>
</dbReference>